<proteinExistence type="inferred from homology"/>
<feature type="transmembrane region" description="Helical" evidence="11">
    <location>
        <begin position="731"/>
        <end position="749"/>
    </location>
</feature>
<evidence type="ECO:0000256" key="10">
    <source>
        <dbReference type="ARBA" id="ARBA00023136"/>
    </source>
</evidence>
<sequence>MKTSTFHISNHQDVDEKSLKQQLKVTPHITEAFVDVDKKTITITYHEGMISEKEIRKIISGSGKELPLLTGSEALEIAKHKMSVSEKDRKKQKDIFTCPMDPDIIRDQPGLCPKCGMKLVSMVSSDHEKHADHTSMEYEFRKRFFITLPFVFLTMLLSPNIQKWLGLSMVFSGRELVLFLIGTFIFFFGGIPFFRSAKGELTNRNPGMMTLVAFAITAGYTFSVAATFLIPGESLYWEISTLISVFLLGHWLEMRAVRGATGALAELAKLIPPNAHLVKEDGSMADVKTSEVSIGDKILVKPGEKIPIDGLIIEGESSVNESMITGESRPMSKKIGDKVIGGTLNQDGSLTVEVAKTGADTAVSQIMKLITQAQASKPNVQHLADRAAGILFYVAVIAGFSSFFFWFFISPQGAVFAATVAVAAIVVACPHALGLAIPTVTTITSTLGAKNGILIKDMKGLEIARKISYVVFDKTGTLTKGEFGVVEIKVSKTQSLKDSKELLKFAAAVELNSQHSIAVGIVNETKKQNIDIPKVVNFKSYPGKGAEGEVDGKNVAVGNLALLKEFGLEKNIAQFDSSLSKGKTPVYVVIDKKLEGMIYLADIVREESKEAIRKLHEMGIKTAMLTGDTKDVAEDIGQTLGVDTVFAEVLPEDKVNKVKELQNSGNIVAMVGDGVNDAPSLTQAHVGIAIGAGTDVAVESADIVLMKNNPLDVVKAISLSRKTNAKMVQNLIWATGYNIFAIPIASGILYPSYGILLKPEWAALLMSASSIIVVFNALLLRRVKL</sequence>
<dbReference type="InterPro" id="IPR027256">
    <property type="entry name" value="P-typ_ATPase_IB"/>
</dbReference>
<evidence type="ECO:0000256" key="11">
    <source>
        <dbReference type="RuleBase" id="RU362081"/>
    </source>
</evidence>
<keyword evidence="9 11" id="KW-1133">Transmembrane helix</keyword>
<dbReference type="SFLD" id="SFLDF00027">
    <property type="entry name" value="p-type_atpase"/>
    <property type="match status" value="1"/>
</dbReference>
<dbReference type="PRINTS" id="PR00119">
    <property type="entry name" value="CATATPASE"/>
</dbReference>
<comment type="similarity">
    <text evidence="2 11">Belongs to the cation transport ATPase (P-type) (TC 3.A.3) family. Type IB subfamily.</text>
</comment>
<dbReference type="InterPro" id="IPR001757">
    <property type="entry name" value="P_typ_ATPase"/>
</dbReference>
<dbReference type="GO" id="GO:0005524">
    <property type="term" value="F:ATP binding"/>
    <property type="evidence" value="ECO:0007669"/>
    <property type="project" value="UniProtKB-UniRule"/>
</dbReference>
<evidence type="ECO:0000259" key="13">
    <source>
        <dbReference type="Pfam" id="PF19335"/>
    </source>
</evidence>
<dbReference type="PRINTS" id="PR00120">
    <property type="entry name" value="HATPASE"/>
</dbReference>
<dbReference type="PANTHER" id="PTHR43520">
    <property type="entry name" value="ATP7, ISOFORM B"/>
    <property type="match status" value="1"/>
</dbReference>
<feature type="transmembrane region" description="Helical" evidence="11">
    <location>
        <begin position="761"/>
        <end position="780"/>
    </location>
</feature>
<feature type="domain" description="P-type ATPase A" evidence="12">
    <location>
        <begin position="270"/>
        <end position="370"/>
    </location>
</feature>
<dbReference type="SUPFAM" id="SSF56784">
    <property type="entry name" value="HAD-like"/>
    <property type="match status" value="1"/>
</dbReference>
<name>A0A0G0PZH5_9BACT</name>
<keyword evidence="8" id="KW-1278">Translocase</keyword>
<keyword evidence="5 11" id="KW-0479">Metal-binding</keyword>
<dbReference type="InterPro" id="IPR008250">
    <property type="entry name" value="ATPase_P-typ_transduc_dom_A_sf"/>
</dbReference>
<evidence type="ECO:0000256" key="2">
    <source>
        <dbReference type="ARBA" id="ARBA00006024"/>
    </source>
</evidence>
<dbReference type="InterPro" id="IPR045800">
    <property type="entry name" value="HMBD"/>
</dbReference>
<dbReference type="SUPFAM" id="SSF81665">
    <property type="entry name" value="Calcium ATPase, transmembrane domain M"/>
    <property type="match status" value="1"/>
</dbReference>
<dbReference type="NCBIfam" id="TIGR01511">
    <property type="entry name" value="ATPase-IB1_Cu"/>
    <property type="match status" value="1"/>
</dbReference>
<dbReference type="Proteomes" id="UP000034539">
    <property type="component" value="Unassembled WGS sequence"/>
</dbReference>
<evidence type="ECO:0000256" key="7">
    <source>
        <dbReference type="ARBA" id="ARBA00022840"/>
    </source>
</evidence>
<feature type="transmembrane region" description="Helical" evidence="11">
    <location>
        <begin position="144"/>
        <end position="161"/>
    </location>
</feature>
<organism evidence="14 15">
    <name type="scientific">Candidatus Gottesmanbacteria bacterium GW2011_GWC2_39_8</name>
    <dbReference type="NCBI Taxonomy" id="1618450"/>
    <lineage>
        <taxon>Bacteria</taxon>
        <taxon>Candidatus Gottesmaniibacteriota</taxon>
    </lineage>
</organism>
<dbReference type="Pfam" id="PF00122">
    <property type="entry name" value="E1-E2_ATPase"/>
    <property type="match status" value="1"/>
</dbReference>
<dbReference type="InterPro" id="IPR023298">
    <property type="entry name" value="ATPase_P-typ_TM_dom_sf"/>
</dbReference>
<dbReference type="GO" id="GO:0043682">
    <property type="term" value="F:P-type divalent copper transporter activity"/>
    <property type="evidence" value="ECO:0007669"/>
    <property type="project" value="TreeGrafter"/>
</dbReference>
<dbReference type="Pfam" id="PF00702">
    <property type="entry name" value="Hydrolase"/>
    <property type="match status" value="1"/>
</dbReference>
<dbReference type="InterPro" id="IPR044492">
    <property type="entry name" value="P_typ_ATPase_HD_dom"/>
</dbReference>
<dbReference type="EMBL" id="LBXN01000015">
    <property type="protein sequence ID" value="KKR33529.1"/>
    <property type="molecule type" value="Genomic_DNA"/>
</dbReference>
<dbReference type="FunFam" id="2.70.150.10:FF:000020">
    <property type="entry name" value="Copper-exporting P-type ATPase A"/>
    <property type="match status" value="1"/>
</dbReference>
<feature type="transmembrane region" description="Helical" evidence="11">
    <location>
        <begin position="206"/>
        <end position="229"/>
    </location>
</feature>
<dbReference type="GO" id="GO:0005886">
    <property type="term" value="C:plasma membrane"/>
    <property type="evidence" value="ECO:0007669"/>
    <property type="project" value="UniProtKB-SubCell"/>
</dbReference>
<keyword evidence="4 11" id="KW-0812">Transmembrane</keyword>
<keyword evidence="6 11" id="KW-0547">Nucleotide-binding</keyword>
<evidence type="ECO:0000256" key="3">
    <source>
        <dbReference type="ARBA" id="ARBA00022475"/>
    </source>
</evidence>
<dbReference type="SUPFAM" id="SSF81653">
    <property type="entry name" value="Calcium ATPase, transduction domain A"/>
    <property type="match status" value="1"/>
</dbReference>
<keyword evidence="7 11" id="KW-0067">ATP-binding</keyword>
<dbReference type="NCBIfam" id="TIGR01494">
    <property type="entry name" value="ATPase_P-type"/>
    <property type="match status" value="1"/>
</dbReference>
<dbReference type="NCBIfam" id="TIGR01525">
    <property type="entry name" value="ATPase-IB_hvy"/>
    <property type="match status" value="1"/>
</dbReference>
<dbReference type="PATRIC" id="fig|1618450.3.peg.428"/>
<protein>
    <submittedName>
        <fullName evidence="14">Copper-translocating P-type ATPase</fullName>
    </submittedName>
</protein>
<dbReference type="Gene3D" id="3.40.1110.10">
    <property type="entry name" value="Calcium-transporting ATPase, cytoplasmic domain N"/>
    <property type="match status" value="1"/>
</dbReference>
<reference evidence="14 15" key="1">
    <citation type="journal article" date="2015" name="Nature">
        <title>rRNA introns, odd ribosomes, and small enigmatic genomes across a large radiation of phyla.</title>
        <authorList>
            <person name="Brown C.T."/>
            <person name="Hug L.A."/>
            <person name="Thomas B.C."/>
            <person name="Sharon I."/>
            <person name="Castelle C.J."/>
            <person name="Singh A."/>
            <person name="Wilkins M.J."/>
            <person name="Williams K.H."/>
            <person name="Banfield J.F."/>
        </authorList>
    </citation>
    <scope>NUCLEOTIDE SEQUENCE [LARGE SCALE GENOMIC DNA]</scope>
</reference>
<dbReference type="InterPro" id="IPR018303">
    <property type="entry name" value="ATPase_P-typ_P_site"/>
</dbReference>
<dbReference type="InterPro" id="IPR023299">
    <property type="entry name" value="ATPase_P-typ_cyto_dom_N"/>
</dbReference>
<dbReference type="PROSITE" id="PS00154">
    <property type="entry name" value="ATPASE_E1_E2"/>
    <property type="match status" value="1"/>
</dbReference>
<evidence type="ECO:0000313" key="14">
    <source>
        <dbReference type="EMBL" id="KKR33529.1"/>
    </source>
</evidence>
<evidence type="ECO:0000256" key="9">
    <source>
        <dbReference type="ARBA" id="ARBA00022989"/>
    </source>
</evidence>
<dbReference type="Gene3D" id="3.40.50.1000">
    <property type="entry name" value="HAD superfamily/HAD-like"/>
    <property type="match status" value="1"/>
</dbReference>
<dbReference type="InterPro" id="IPR036412">
    <property type="entry name" value="HAD-like_sf"/>
</dbReference>
<evidence type="ECO:0000256" key="5">
    <source>
        <dbReference type="ARBA" id="ARBA00022723"/>
    </source>
</evidence>
<feature type="transmembrane region" description="Helical" evidence="11">
    <location>
        <begin position="390"/>
        <end position="409"/>
    </location>
</feature>
<dbReference type="Pfam" id="PF19335">
    <property type="entry name" value="HMBD"/>
    <property type="match status" value="1"/>
</dbReference>
<feature type="transmembrane region" description="Helical" evidence="11">
    <location>
        <begin position="235"/>
        <end position="252"/>
    </location>
</feature>
<dbReference type="InterPro" id="IPR023214">
    <property type="entry name" value="HAD_sf"/>
</dbReference>
<dbReference type="SFLD" id="SFLDS00003">
    <property type="entry name" value="Haloacid_Dehalogenase"/>
    <property type="match status" value="1"/>
</dbReference>
<evidence type="ECO:0000256" key="1">
    <source>
        <dbReference type="ARBA" id="ARBA00004651"/>
    </source>
</evidence>
<keyword evidence="10 11" id="KW-0472">Membrane</keyword>
<evidence type="ECO:0000256" key="4">
    <source>
        <dbReference type="ARBA" id="ARBA00022692"/>
    </source>
</evidence>
<dbReference type="GO" id="GO:0055070">
    <property type="term" value="P:copper ion homeostasis"/>
    <property type="evidence" value="ECO:0007669"/>
    <property type="project" value="TreeGrafter"/>
</dbReference>
<evidence type="ECO:0000259" key="12">
    <source>
        <dbReference type="Pfam" id="PF00122"/>
    </source>
</evidence>
<comment type="caution">
    <text evidence="14">The sequence shown here is derived from an EMBL/GenBank/DDBJ whole genome shotgun (WGS) entry which is preliminary data.</text>
</comment>
<feature type="transmembrane region" description="Helical" evidence="11">
    <location>
        <begin position="176"/>
        <end position="194"/>
    </location>
</feature>
<evidence type="ECO:0000256" key="6">
    <source>
        <dbReference type="ARBA" id="ARBA00022741"/>
    </source>
</evidence>
<dbReference type="Gene3D" id="2.70.150.10">
    <property type="entry name" value="Calcium-transporting ATPase, cytoplasmic transduction domain A"/>
    <property type="match status" value="1"/>
</dbReference>
<evidence type="ECO:0000256" key="8">
    <source>
        <dbReference type="ARBA" id="ARBA00022967"/>
    </source>
</evidence>
<keyword evidence="3 11" id="KW-1003">Cell membrane</keyword>
<accession>A0A0G0PZH5</accession>
<feature type="transmembrane region" description="Helical" evidence="11">
    <location>
        <begin position="415"/>
        <end position="437"/>
    </location>
</feature>
<feature type="domain" description="Heavy metal binding" evidence="13">
    <location>
        <begin position="96"/>
        <end position="120"/>
    </location>
</feature>
<dbReference type="InterPro" id="IPR059000">
    <property type="entry name" value="ATPase_P-type_domA"/>
</dbReference>
<dbReference type="PANTHER" id="PTHR43520:SF8">
    <property type="entry name" value="P-TYPE CU(+) TRANSPORTER"/>
    <property type="match status" value="1"/>
</dbReference>
<gene>
    <name evidence="14" type="ORF">UT63_C0015G0010</name>
</gene>
<dbReference type="SFLD" id="SFLDG00002">
    <property type="entry name" value="C1.7:_P-type_atpase_like"/>
    <property type="match status" value="1"/>
</dbReference>
<comment type="subcellular location">
    <subcellularLocation>
        <location evidence="1">Cell membrane</location>
        <topology evidence="1">Multi-pass membrane protein</topology>
    </subcellularLocation>
</comment>
<evidence type="ECO:0000313" key="15">
    <source>
        <dbReference type="Proteomes" id="UP000034539"/>
    </source>
</evidence>
<dbReference type="GO" id="GO:0016887">
    <property type="term" value="F:ATP hydrolysis activity"/>
    <property type="evidence" value="ECO:0007669"/>
    <property type="project" value="InterPro"/>
</dbReference>
<dbReference type="GO" id="GO:0005507">
    <property type="term" value="F:copper ion binding"/>
    <property type="evidence" value="ECO:0007669"/>
    <property type="project" value="TreeGrafter"/>
</dbReference>
<dbReference type="AlphaFoldDB" id="A0A0G0PZH5"/>